<accession>A0A1Y2BSZ0</accession>
<dbReference type="OrthoDB" id="10277793at2759"/>
<organism evidence="2 3">
    <name type="scientific">Rhizoclosmatium globosum</name>
    <dbReference type="NCBI Taxonomy" id="329046"/>
    <lineage>
        <taxon>Eukaryota</taxon>
        <taxon>Fungi</taxon>
        <taxon>Fungi incertae sedis</taxon>
        <taxon>Chytridiomycota</taxon>
        <taxon>Chytridiomycota incertae sedis</taxon>
        <taxon>Chytridiomycetes</taxon>
        <taxon>Chytridiales</taxon>
        <taxon>Chytriomycetaceae</taxon>
        <taxon>Rhizoclosmatium</taxon>
    </lineage>
</organism>
<keyword evidence="1" id="KW-0812">Transmembrane</keyword>
<reference evidence="2 3" key="1">
    <citation type="submission" date="2016-07" db="EMBL/GenBank/DDBJ databases">
        <title>Pervasive Adenine N6-methylation of Active Genes in Fungi.</title>
        <authorList>
            <consortium name="DOE Joint Genome Institute"/>
            <person name="Mondo S.J."/>
            <person name="Dannebaum R.O."/>
            <person name="Kuo R.C."/>
            <person name="Labutti K."/>
            <person name="Haridas S."/>
            <person name="Kuo A."/>
            <person name="Salamov A."/>
            <person name="Ahrendt S.R."/>
            <person name="Lipzen A."/>
            <person name="Sullivan W."/>
            <person name="Andreopoulos W.B."/>
            <person name="Clum A."/>
            <person name="Lindquist E."/>
            <person name="Daum C."/>
            <person name="Ramamoorthy G.K."/>
            <person name="Gryganskyi A."/>
            <person name="Culley D."/>
            <person name="Magnuson J.K."/>
            <person name="James T.Y."/>
            <person name="O'Malley M.A."/>
            <person name="Stajich J.E."/>
            <person name="Spatafora J.W."/>
            <person name="Visel A."/>
            <person name="Grigoriev I.V."/>
        </authorList>
    </citation>
    <scope>NUCLEOTIDE SEQUENCE [LARGE SCALE GENOMIC DNA]</scope>
    <source>
        <strain evidence="2 3">JEL800</strain>
    </source>
</reference>
<evidence type="ECO:0000313" key="2">
    <source>
        <dbReference type="EMBL" id="ORY37245.1"/>
    </source>
</evidence>
<dbReference type="AlphaFoldDB" id="A0A1Y2BSZ0"/>
<evidence type="ECO:0000313" key="3">
    <source>
        <dbReference type="Proteomes" id="UP000193642"/>
    </source>
</evidence>
<proteinExistence type="predicted"/>
<name>A0A1Y2BSZ0_9FUNG</name>
<dbReference type="EMBL" id="MCGO01000051">
    <property type="protein sequence ID" value="ORY37245.1"/>
    <property type="molecule type" value="Genomic_DNA"/>
</dbReference>
<sequence>MPSKLPTGRPLACALADALLQFLKREQFPPQSVARVFGMAHPRDSDLVNQHTPPQTSRPMGGLDTPTLVFRVWLSINFMNRFSAAYIADSLEEGDFPTYFEHLVCSLPSDTHYTTELKARGFQSIEWDIYLLQQCARVPMSVPLNIQKLKNGYDSNFTSQKWVEPKQGWHQFAFMGFGLLFFVAFAFMILI</sequence>
<feature type="transmembrane region" description="Helical" evidence="1">
    <location>
        <begin position="169"/>
        <end position="190"/>
    </location>
</feature>
<keyword evidence="3" id="KW-1185">Reference proteome</keyword>
<gene>
    <name evidence="2" type="ORF">BCR33DRAFT_721601</name>
</gene>
<evidence type="ECO:0000256" key="1">
    <source>
        <dbReference type="SAM" id="Phobius"/>
    </source>
</evidence>
<keyword evidence="1" id="KW-1133">Transmembrane helix</keyword>
<keyword evidence="1" id="KW-0472">Membrane</keyword>
<protein>
    <submittedName>
        <fullName evidence="2">Uncharacterized protein</fullName>
    </submittedName>
</protein>
<dbReference type="Proteomes" id="UP000193642">
    <property type="component" value="Unassembled WGS sequence"/>
</dbReference>
<comment type="caution">
    <text evidence="2">The sequence shown here is derived from an EMBL/GenBank/DDBJ whole genome shotgun (WGS) entry which is preliminary data.</text>
</comment>
<feature type="non-terminal residue" evidence="2">
    <location>
        <position position="1"/>
    </location>
</feature>